<reference evidence="2" key="1">
    <citation type="submission" date="2022-06" db="EMBL/GenBank/DDBJ databases">
        <title>Sneathiella actinostolidae sp. nov., isolated from a sea anemonein the Western Pacific Ocean.</title>
        <authorList>
            <person name="Wei M.J."/>
        </authorList>
    </citation>
    <scope>NUCLEOTIDE SEQUENCE</scope>
    <source>
        <strain evidence="2">PHK-P5</strain>
    </source>
</reference>
<dbReference type="InterPro" id="IPR007159">
    <property type="entry name" value="SpoVT-AbrB_dom"/>
</dbReference>
<keyword evidence="2" id="KW-0238">DNA-binding</keyword>
<dbReference type="SUPFAM" id="SSF89447">
    <property type="entry name" value="AbrB/MazE/MraZ-like"/>
    <property type="match status" value="1"/>
</dbReference>
<dbReference type="RefSeq" id="WP_251934404.1">
    <property type="nucleotide sequence ID" value="NZ_CP098747.1"/>
</dbReference>
<feature type="domain" description="SpoVT-AbrB" evidence="1">
    <location>
        <begin position="17"/>
        <end position="62"/>
    </location>
</feature>
<name>A0ABY4W801_9PROT</name>
<organism evidence="2 3">
    <name type="scientific">Sneathiella marina</name>
    <dbReference type="NCBI Taxonomy" id="2950108"/>
    <lineage>
        <taxon>Bacteria</taxon>
        <taxon>Pseudomonadati</taxon>
        <taxon>Pseudomonadota</taxon>
        <taxon>Alphaproteobacteria</taxon>
        <taxon>Sneathiellales</taxon>
        <taxon>Sneathiellaceae</taxon>
        <taxon>Sneathiella</taxon>
    </lineage>
</organism>
<dbReference type="GO" id="GO:0003677">
    <property type="term" value="F:DNA binding"/>
    <property type="evidence" value="ECO:0007669"/>
    <property type="project" value="UniProtKB-KW"/>
</dbReference>
<dbReference type="InterPro" id="IPR037914">
    <property type="entry name" value="SpoVT-AbrB_sf"/>
</dbReference>
<gene>
    <name evidence="2" type="ORF">NBZ79_00220</name>
</gene>
<dbReference type="Pfam" id="PF04014">
    <property type="entry name" value="MazE_antitoxin"/>
    <property type="match status" value="1"/>
</dbReference>
<dbReference type="Proteomes" id="UP001056291">
    <property type="component" value="Chromosome"/>
</dbReference>
<dbReference type="EMBL" id="CP098747">
    <property type="protein sequence ID" value="USG61399.1"/>
    <property type="molecule type" value="Genomic_DNA"/>
</dbReference>
<evidence type="ECO:0000259" key="1">
    <source>
        <dbReference type="SMART" id="SM00966"/>
    </source>
</evidence>
<protein>
    <submittedName>
        <fullName evidence="2">AbrB/MazE/SpoVT family DNA-binding domain-containing protein</fullName>
    </submittedName>
</protein>
<evidence type="ECO:0000313" key="3">
    <source>
        <dbReference type="Proteomes" id="UP001056291"/>
    </source>
</evidence>
<dbReference type="SMART" id="SM00966">
    <property type="entry name" value="SpoVT_AbrB"/>
    <property type="match status" value="1"/>
</dbReference>
<evidence type="ECO:0000313" key="2">
    <source>
        <dbReference type="EMBL" id="USG61399.1"/>
    </source>
</evidence>
<dbReference type="Gene3D" id="2.10.260.10">
    <property type="match status" value="1"/>
</dbReference>
<accession>A0ABY4W801</accession>
<keyword evidence="3" id="KW-1185">Reference proteome</keyword>
<proteinExistence type="predicted"/>
<sequence length="84" mass="9329">MSSSYKDKSALFETKLRKTGSAVGATIPAEFLRQLNMQAGDKVNVRIEENGIKIVKSDPAFEADMALYDVIEDRFAPAFKKLSE</sequence>